<protein>
    <submittedName>
        <fullName evidence="2">Uncharacterized protein</fullName>
    </submittedName>
</protein>
<dbReference type="EMBL" id="JBGUBD010000014">
    <property type="protein sequence ID" value="MFA9480025.1"/>
    <property type="molecule type" value="Genomic_DNA"/>
</dbReference>
<reference evidence="2 3" key="1">
    <citation type="submission" date="2024-08" db="EMBL/GenBank/DDBJ databases">
        <title>Whole-genome sequencing of halo(alkali)philic microorganisms from hypersaline lakes.</title>
        <authorList>
            <person name="Sorokin D.Y."/>
            <person name="Merkel A.Y."/>
            <person name="Messina E."/>
            <person name="Yakimov M."/>
        </authorList>
    </citation>
    <scope>NUCLEOTIDE SEQUENCE [LARGE SCALE GENOMIC DNA]</scope>
    <source>
        <strain evidence="2 3">AB-hyl4</strain>
    </source>
</reference>
<dbReference type="RefSeq" id="WP_425346950.1">
    <property type="nucleotide sequence ID" value="NZ_JBGUBD010000014.1"/>
</dbReference>
<proteinExistence type="predicted"/>
<keyword evidence="3" id="KW-1185">Reference proteome</keyword>
<keyword evidence="1" id="KW-0472">Membrane</keyword>
<keyword evidence="1" id="KW-0812">Transmembrane</keyword>
<accession>A0ABV4UA92</accession>
<evidence type="ECO:0000313" key="3">
    <source>
        <dbReference type="Proteomes" id="UP001575105"/>
    </source>
</evidence>
<organism evidence="2 3">
    <name type="scientific">Natronomicrosphaera hydrolytica</name>
    <dbReference type="NCBI Taxonomy" id="3242702"/>
    <lineage>
        <taxon>Bacteria</taxon>
        <taxon>Pseudomonadati</taxon>
        <taxon>Planctomycetota</taxon>
        <taxon>Phycisphaerae</taxon>
        <taxon>Phycisphaerales</taxon>
        <taxon>Phycisphaeraceae</taxon>
        <taxon>Natronomicrosphaera</taxon>
    </lineage>
</organism>
<evidence type="ECO:0000256" key="1">
    <source>
        <dbReference type="SAM" id="Phobius"/>
    </source>
</evidence>
<name>A0ABV4UA92_9BACT</name>
<keyword evidence="1" id="KW-1133">Transmembrane helix</keyword>
<evidence type="ECO:0000313" key="2">
    <source>
        <dbReference type="EMBL" id="MFA9480025.1"/>
    </source>
</evidence>
<dbReference type="Proteomes" id="UP001575105">
    <property type="component" value="Unassembled WGS sequence"/>
</dbReference>
<gene>
    <name evidence="2" type="ORF">ACERK3_17240</name>
</gene>
<sequence length="282" mass="31292">MSMAREQTLWRRMRFTPVSDALRGQLTGRLDVDQLIAEAGLPAEPAQRVREVVYRTRLWRSEKIDVATELIAHFRDGLDDDVPVDELVAGFGDAKQAARLIRRAKKRNRPWPWHVARATSLAVCVLVGVYVVASILLLMGRPAVTVDYVARLNEPAIAVPEADRAWPIYREALLAGMRDLDFDAMRVQLERGQRGIRAGEPGWGEAVVFLEDHTDLLEQIRTAAAKPGLGLSIGHNWDFTGLDREALHGPIQGDPVSPEGFYEQLAQGSLIGVTLPNASIYS</sequence>
<comment type="caution">
    <text evidence="2">The sequence shown here is derived from an EMBL/GenBank/DDBJ whole genome shotgun (WGS) entry which is preliminary data.</text>
</comment>
<feature type="transmembrane region" description="Helical" evidence="1">
    <location>
        <begin position="115"/>
        <end position="139"/>
    </location>
</feature>